<evidence type="ECO:0000256" key="5">
    <source>
        <dbReference type="ARBA" id="ARBA00023136"/>
    </source>
</evidence>
<feature type="transmembrane region" description="Helical" evidence="6">
    <location>
        <begin position="189"/>
        <end position="212"/>
    </location>
</feature>
<evidence type="ECO:0000256" key="6">
    <source>
        <dbReference type="SAM" id="Phobius"/>
    </source>
</evidence>
<dbReference type="PANTHER" id="PTHR31548:SF6">
    <property type="entry name" value="AGAP002756-PA"/>
    <property type="match status" value="1"/>
</dbReference>
<keyword evidence="3 6" id="KW-0812">Transmembrane</keyword>
<dbReference type="AlphaFoldDB" id="A0A9N9MAR8"/>
<feature type="transmembrane region" description="Helical" evidence="6">
    <location>
        <begin position="239"/>
        <end position="260"/>
    </location>
</feature>
<keyword evidence="5 6" id="KW-0472">Membrane</keyword>
<dbReference type="Proteomes" id="UP001152799">
    <property type="component" value="Chromosome 1"/>
</dbReference>
<organism evidence="7 8">
    <name type="scientific">Ceutorhynchus assimilis</name>
    <name type="common">cabbage seed weevil</name>
    <dbReference type="NCBI Taxonomy" id="467358"/>
    <lineage>
        <taxon>Eukaryota</taxon>
        <taxon>Metazoa</taxon>
        <taxon>Ecdysozoa</taxon>
        <taxon>Arthropoda</taxon>
        <taxon>Hexapoda</taxon>
        <taxon>Insecta</taxon>
        <taxon>Pterygota</taxon>
        <taxon>Neoptera</taxon>
        <taxon>Endopterygota</taxon>
        <taxon>Coleoptera</taxon>
        <taxon>Polyphaga</taxon>
        <taxon>Cucujiformia</taxon>
        <taxon>Curculionidae</taxon>
        <taxon>Ceutorhynchinae</taxon>
        <taxon>Ceutorhynchus</taxon>
    </lineage>
</organism>
<reference evidence="7" key="1">
    <citation type="submission" date="2022-01" db="EMBL/GenBank/DDBJ databases">
        <authorList>
            <person name="King R."/>
        </authorList>
    </citation>
    <scope>NUCLEOTIDE SEQUENCE</scope>
</reference>
<feature type="transmembrane region" description="Helical" evidence="6">
    <location>
        <begin position="7"/>
        <end position="25"/>
    </location>
</feature>
<evidence type="ECO:0000256" key="1">
    <source>
        <dbReference type="ARBA" id="ARBA00004141"/>
    </source>
</evidence>
<evidence type="ECO:0000313" key="8">
    <source>
        <dbReference type="Proteomes" id="UP001152799"/>
    </source>
</evidence>
<comment type="subcellular location">
    <subcellularLocation>
        <location evidence="1">Membrane</location>
        <topology evidence="1">Multi-pass membrane protein</topology>
    </subcellularLocation>
</comment>
<evidence type="ECO:0000256" key="3">
    <source>
        <dbReference type="ARBA" id="ARBA00022692"/>
    </source>
</evidence>
<dbReference type="GO" id="GO:0016020">
    <property type="term" value="C:membrane"/>
    <property type="evidence" value="ECO:0007669"/>
    <property type="project" value="UniProtKB-SubCell"/>
</dbReference>
<keyword evidence="4 6" id="KW-1133">Transmembrane helix</keyword>
<dbReference type="EMBL" id="OU892277">
    <property type="protein sequence ID" value="CAG9760946.1"/>
    <property type="molecule type" value="Genomic_DNA"/>
</dbReference>
<feature type="transmembrane region" description="Helical" evidence="6">
    <location>
        <begin position="147"/>
        <end position="168"/>
    </location>
</feature>
<evidence type="ECO:0000256" key="4">
    <source>
        <dbReference type="ARBA" id="ARBA00022989"/>
    </source>
</evidence>
<gene>
    <name evidence="7" type="ORF">CEUTPL_LOCUS1661</name>
</gene>
<evidence type="ECO:0000256" key="2">
    <source>
        <dbReference type="ARBA" id="ARBA00005787"/>
    </source>
</evidence>
<protein>
    <submittedName>
        <fullName evidence="7">Uncharacterized protein</fullName>
    </submittedName>
</protein>
<accession>A0A9N9MAR8</accession>
<evidence type="ECO:0000313" key="7">
    <source>
        <dbReference type="EMBL" id="CAG9760946.1"/>
    </source>
</evidence>
<keyword evidence="8" id="KW-1185">Reference proteome</keyword>
<dbReference type="OrthoDB" id="6432214at2759"/>
<sequence>MATTNRLYILVAFVFSSVAAIFNIVSLGTEYWITGTALWINSTSDTSEVTYGLFQGIYKRNVAFPYTYEITMTCDFANNICALLCGLDKEERGNLLSSLYNNSYNPNYSMDNCPIITRTSYYHRSFEDPAVYVRQGTYVSPSAFINAGVWLSTLIFLLLATIVGLLAANLALYNTVANPINFFLGVKSLYIYNSVAFCSTVMYVTLWGSMYIQKIFHNLSIFDTLVGNFNSDKTAFLGYSYWISFISMAFYIGSMGILYYREYLNERDPRQKRVALDTEMTDPNLYLY</sequence>
<dbReference type="PANTHER" id="PTHR31548">
    <property type="entry name" value="CLARIN"/>
    <property type="match status" value="1"/>
</dbReference>
<comment type="similarity">
    <text evidence="2">Belongs to the clarin family.</text>
</comment>
<proteinExistence type="inferred from homology"/>
<dbReference type="GO" id="GO:0007605">
    <property type="term" value="P:sensory perception of sound"/>
    <property type="evidence" value="ECO:0007669"/>
    <property type="project" value="UniProtKB-ARBA"/>
</dbReference>
<dbReference type="InterPro" id="IPR026748">
    <property type="entry name" value="Clarin"/>
</dbReference>
<name>A0A9N9MAR8_9CUCU</name>